<dbReference type="RefSeq" id="WP_103073922.1">
    <property type="nucleotide sequence ID" value="NZ_NPZB01000001.1"/>
</dbReference>
<accession>A0A2K1Q167</accession>
<dbReference type="PRINTS" id="PR01805">
    <property type="entry name" value="VACJLIPOPROT"/>
</dbReference>
<dbReference type="AlphaFoldDB" id="A0A2K1Q167"/>
<dbReference type="EMBL" id="NPZB01000001">
    <property type="protein sequence ID" value="PNS08786.1"/>
    <property type="molecule type" value="Genomic_DNA"/>
</dbReference>
<keyword evidence="5" id="KW-1185">Reference proteome</keyword>
<dbReference type="GO" id="GO:0016020">
    <property type="term" value="C:membrane"/>
    <property type="evidence" value="ECO:0007669"/>
    <property type="project" value="InterPro"/>
</dbReference>
<dbReference type="InterPro" id="IPR007428">
    <property type="entry name" value="MlaA"/>
</dbReference>
<feature type="chain" id="PRO_5014393342" evidence="3">
    <location>
        <begin position="24"/>
        <end position="329"/>
    </location>
</feature>
<dbReference type="PANTHER" id="PTHR30035">
    <property type="entry name" value="LIPOPROTEIN VACJ-RELATED"/>
    <property type="match status" value="1"/>
</dbReference>
<feature type="signal peptide" evidence="3">
    <location>
        <begin position="1"/>
        <end position="23"/>
    </location>
</feature>
<evidence type="ECO:0000256" key="2">
    <source>
        <dbReference type="ARBA" id="ARBA00022729"/>
    </source>
</evidence>
<sequence>MVSVRTHRPVIAAALVLALTACAQQGGTRADAASAGTVVPATPAQNDSNATPASVAAVADTTTSAAPVSTDAATNAVQKTTTANDPAATSAEADYQALYGDAGGTAAQGSSQAWDPWEPFNRKMHAINNAVDHAMIHPVAVVYSHVMPRPIRTGVSNFFRNLGGPSNTVNAVLQGRPSQAGGSLFRFLVNSTFGIGGLFDVATAMHIPDKSGDLGQTFATWGWKKSRYLVLPVFGPRTVRDAVGMVGDMQLTPLRNTRSVAGQVALQTVSVINIRAQLLSTDALREGAIDDYRLFRDAWWQRRNYQLWNEDKPDDAVAPLPEYLQTKPD</sequence>
<organism evidence="4 5">
    <name type="scientific">Solilutibacter silvestris</name>
    <dbReference type="NCBI Taxonomy" id="1645665"/>
    <lineage>
        <taxon>Bacteria</taxon>
        <taxon>Pseudomonadati</taxon>
        <taxon>Pseudomonadota</taxon>
        <taxon>Gammaproteobacteria</taxon>
        <taxon>Lysobacterales</taxon>
        <taxon>Lysobacteraceae</taxon>
        <taxon>Solilutibacter</taxon>
    </lineage>
</organism>
<dbReference type="OrthoDB" id="9785326at2"/>
<dbReference type="PANTHER" id="PTHR30035:SF3">
    <property type="entry name" value="INTERMEMBRANE PHOSPHOLIPID TRANSPORT SYSTEM LIPOPROTEIN MLAA"/>
    <property type="match status" value="1"/>
</dbReference>
<dbReference type="GO" id="GO:0120010">
    <property type="term" value="P:intermembrane phospholipid transfer"/>
    <property type="evidence" value="ECO:0007669"/>
    <property type="project" value="TreeGrafter"/>
</dbReference>
<evidence type="ECO:0000313" key="5">
    <source>
        <dbReference type="Proteomes" id="UP000236220"/>
    </source>
</evidence>
<gene>
    <name evidence="4" type="ORF">Lysil_0415</name>
</gene>
<comment type="similarity">
    <text evidence="1">Belongs to the MlaA family.</text>
</comment>
<evidence type="ECO:0000256" key="1">
    <source>
        <dbReference type="ARBA" id="ARBA00010634"/>
    </source>
</evidence>
<dbReference type="Proteomes" id="UP000236220">
    <property type="component" value="Unassembled WGS sequence"/>
</dbReference>
<evidence type="ECO:0000256" key="3">
    <source>
        <dbReference type="SAM" id="SignalP"/>
    </source>
</evidence>
<comment type="caution">
    <text evidence="4">The sequence shown here is derived from an EMBL/GenBank/DDBJ whole genome shotgun (WGS) entry which is preliminary data.</text>
</comment>
<keyword evidence="2 3" id="KW-0732">Signal</keyword>
<dbReference type="PROSITE" id="PS51257">
    <property type="entry name" value="PROKAR_LIPOPROTEIN"/>
    <property type="match status" value="1"/>
</dbReference>
<dbReference type="Pfam" id="PF04333">
    <property type="entry name" value="MlaA"/>
    <property type="match status" value="1"/>
</dbReference>
<protein>
    <submittedName>
        <fullName evidence="4">VacJ like lipoprotein</fullName>
    </submittedName>
</protein>
<name>A0A2K1Q167_9GAMM</name>
<keyword evidence="4" id="KW-0449">Lipoprotein</keyword>
<reference evidence="4 5" key="1">
    <citation type="submission" date="2017-08" db="EMBL/GenBank/DDBJ databases">
        <title>Lysobacter sylvestris genome.</title>
        <authorList>
            <person name="Zhang D.-C."/>
            <person name="Albuquerque L."/>
            <person name="Franca L."/>
            <person name="Froufe H.J.C."/>
            <person name="Barroso C."/>
            <person name="Egas C."/>
            <person name="Da Costa M."/>
            <person name="Margesin R."/>
        </authorList>
    </citation>
    <scope>NUCLEOTIDE SEQUENCE [LARGE SCALE GENOMIC DNA]</scope>
    <source>
        <strain evidence="4 5">AM20-91</strain>
    </source>
</reference>
<proteinExistence type="inferred from homology"/>
<evidence type="ECO:0000313" key="4">
    <source>
        <dbReference type="EMBL" id="PNS08786.1"/>
    </source>
</evidence>